<comment type="function">
    <text evidence="9">This protein specifically catalyzes the removal of signal peptides from prolipoproteins.</text>
</comment>
<dbReference type="PRINTS" id="PR00781">
    <property type="entry name" value="LIPOSIGPTASE"/>
</dbReference>
<comment type="subcellular location">
    <subcellularLocation>
        <location evidence="9">Cell membrane</location>
        <topology evidence="9">Multi-pass membrane protein</topology>
    </subcellularLocation>
</comment>
<feature type="active site" evidence="9">
    <location>
        <position position="179"/>
    </location>
</feature>
<comment type="pathway">
    <text evidence="9">Protein modification; lipoprotein biosynthesis (signal peptide cleavage).</text>
</comment>
<feature type="transmembrane region" description="Helical" evidence="9">
    <location>
        <begin position="135"/>
        <end position="156"/>
    </location>
</feature>
<feature type="transmembrane region" description="Helical" evidence="9">
    <location>
        <begin position="91"/>
        <end position="115"/>
    </location>
</feature>
<proteinExistence type="inferred from homology"/>
<evidence type="ECO:0000256" key="8">
    <source>
        <dbReference type="ARBA" id="ARBA00023136"/>
    </source>
</evidence>
<dbReference type="EMBL" id="DVKT01000076">
    <property type="protein sequence ID" value="HIT40435.1"/>
    <property type="molecule type" value="Genomic_DNA"/>
</dbReference>
<dbReference type="Pfam" id="PF01252">
    <property type="entry name" value="Peptidase_A8"/>
    <property type="match status" value="1"/>
</dbReference>
<dbReference type="GO" id="GO:0006508">
    <property type="term" value="P:proteolysis"/>
    <property type="evidence" value="ECO:0007669"/>
    <property type="project" value="UniProtKB-KW"/>
</dbReference>
<evidence type="ECO:0000256" key="4">
    <source>
        <dbReference type="ARBA" id="ARBA00022692"/>
    </source>
</evidence>
<dbReference type="GO" id="GO:0004190">
    <property type="term" value="F:aspartic-type endopeptidase activity"/>
    <property type="evidence" value="ECO:0007669"/>
    <property type="project" value="UniProtKB-UniRule"/>
</dbReference>
<keyword evidence="2 9" id="KW-1003">Cell membrane</keyword>
<keyword evidence="6 9" id="KW-0378">Hydrolase</keyword>
<dbReference type="EC" id="3.4.23.36" evidence="9"/>
<evidence type="ECO:0000256" key="5">
    <source>
        <dbReference type="ARBA" id="ARBA00022750"/>
    </source>
</evidence>
<reference evidence="11" key="1">
    <citation type="submission" date="2020-10" db="EMBL/GenBank/DDBJ databases">
        <authorList>
            <person name="Gilroy R."/>
        </authorList>
    </citation>
    <scope>NUCLEOTIDE SEQUENCE</scope>
    <source>
        <strain evidence="11">21143</strain>
    </source>
</reference>
<keyword evidence="4 9" id="KW-0812">Transmembrane</keyword>
<feature type="transmembrane region" description="Helical" evidence="9">
    <location>
        <begin position="57"/>
        <end position="79"/>
    </location>
</feature>
<dbReference type="PANTHER" id="PTHR33695">
    <property type="entry name" value="LIPOPROTEIN SIGNAL PEPTIDASE"/>
    <property type="match status" value="1"/>
</dbReference>
<organism evidence="11 12">
    <name type="scientific">Candidatus Caccoplasma intestinavium</name>
    <dbReference type="NCBI Taxonomy" id="2840716"/>
    <lineage>
        <taxon>Bacteria</taxon>
        <taxon>Pseudomonadati</taxon>
        <taxon>Bacteroidota</taxon>
        <taxon>Bacteroidia</taxon>
        <taxon>Bacteroidales</taxon>
        <taxon>Bacteroidaceae</taxon>
        <taxon>Bacteroidaceae incertae sedis</taxon>
        <taxon>Candidatus Caccoplasma</taxon>
    </lineage>
</organism>
<dbReference type="HAMAP" id="MF_00161">
    <property type="entry name" value="LspA"/>
    <property type="match status" value="1"/>
</dbReference>
<name>A0A9D1KE89_9BACT</name>
<gene>
    <name evidence="9" type="primary">lspA</name>
    <name evidence="11" type="ORF">IAD06_10450</name>
</gene>
<sequence>MTKRQIAFLSIFLVLIIDQASKIWIKTHFTLGESVVIFPWFRILFIENNGMAFGIEILGKLFLSLFRVVAIAAIGYYLYRLTQRAVRYKNGFVICISLIFAGAMGNIIDSLFYGLIFSESTFYTVATFMPEGGGYAPFLYGKVVDMLYFPLFGFYWPKSMPFIGGEYFEFFHPIFNIADASISVGVIILILFYRHTFSSSLSELFPSKSK</sequence>
<dbReference type="InterPro" id="IPR001872">
    <property type="entry name" value="Peptidase_A8"/>
</dbReference>
<comment type="caution">
    <text evidence="11">The sequence shown here is derived from an EMBL/GenBank/DDBJ whole genome shotgun (WGS) entry which is preliminary data.</text>
</comment>
<evidence type="ECO:0000256" key="6">
    <source>
        <dbReference type="ARBA" id="ARBA00022801"/>
    </source>
</evidence>
<feature type="transmembrane region" description="Helical" evidence="9">
    <location>
        <begin position="168"/>
        <end position="193"/>
    </location>
</feature>
<dbReference type="AlphaFoldDB" id="A0A9D1KE89"/>
<dbReference type="Proteomes" id="UP000886722">
    <property type="component" value="Unassembled WGS sequence"/>
</dbReference>
<comment type="similarity">
    <text evidence="1 9 10">Belongs to the peptidase A8 family.</text>
</comment>
<evidence type="ECO:0000256" key="9">
    <source>
        <dbReference type="HAMAP-Rule" id="MF_00161"/>
    </source>
</evidence>
<dbReference type="PANTHER" id="PTHR33695:SF1">
    <property type="entry name" value="LIPOPROTEIN SIGNAL PEPTIDASE"/>
    <property type="match status" value="1"/>
</dbReference>
<evidence type="ECO:0000256" key="1">
    <source>
        <dbReference type="ARBA" id="ARBA00006139"/>
    </source>
</evidence>
<accession>A0A9D1KE89</accession>
<keyword evidence="11" id="KW-0449">Lipoprotein</keyword>
<keyword evidence="3 9" id="KW-0645">Protease</keyword>
<evidence type="ECO:0000313" key="11">
    <source>
        <dbReference type="EMBL" id="HIT40435.1"/>
    </source>
</evidence>
<evidence type="ECO:0000256" key="3">
    <source>
        <dbReference type="ARBA" id="ARBA00022670"/>
    </source>
</evidence>
<evidence type="ECO:0000256" key="7">
    <source>
        <dbReference type="ARBA" id="ARBA00022989"/>
    </source>
</evidence>
<dbReference type="NCBIfam" id="NF011369">
    <property type="entry name" value="PRK14788.1"/>
    <property type="match status" value="1"/>
</dbReference>
<evidence type="ECO:0000256" key="2">
    <source>
        <dbReference type="ARBA" id="ARBA00022475"/>
    </source>
</evidence>
<keyword evidence="8 9" id="KW-0472">Membrane</keyword>
<keyword evidence="5 9" id="KW-0064">Aspartyl protease</keyword>
<protein>
    <recommendedName>
        <fullName evidence="9">Lipoprotein signal peptidase</fullName>
        <ecNumber evidence="9">3.4.23.36</ecNumber>
    </recommendedName>
    <alternativeName>
        <fullName evidence="9">Prolipoprotein signal peptidase</fullName>
    </alternativeName>
    <alternativeName>
        <fullName evidence="9">Signal peptidase II</fullName>
        <shortName evidence="9">SPase II</shortName>
    </alternativeName>
</protein>
<evidence type="ECO:0000256" key="10">
    <source>
        <dbReference type="RuleBase" id="RU004181"/>
    </source>
</evidence>
<dbReference type="GO" id="GO:0005886">
    <property type="term" value="C:plasma membrane"/>
    <property type="evidence" value="ECO:0007669"/>
    <property type="project" value="UniProtKB-SubCell"/>
</dbReference>
<comment type="catalytic activity">
    <reaction evidence="9">
        <text>Release of signal peptides from bacterial membrane prolipoproteins. Hydrolyzes -Xaa-Yaa-Zaa-|-(S,diacylglyceryl)Cys-, in which Xaa is hydrophobic (preferably Leu), and Yaa (Ala or Ser) and Zaa (Gly or Ala) have small, neutral side chains.</text>
        <dbReference type="EC" id="3.4.23.36"/>
    </reaction>
</comment>
<evidence type="ECO:0000313" key="12">
    <source>
        <dbReference type="Proteomes" id="UP000886722"/>
    </source>
</evidence>
<keyword evidence="7 9" id="KW-1133">Transmembrane helix</keyword>
<reference evidence="11" key="2">
    <citation type="journal article" date="2021" name="PeerJ">
        <title>Extensive microbial diversity within the chicken gut microbiome revealed by metagenomics and culture.</title>
        <authorList>
            <person name="Gilroy R."/>
            <person name="Ravi A."/>
            <person name="Getino M."/>
            <person name="Pursley I."/>
            <person name="Horton D.L."/>
            <person name="Alikhan N.F."/>
            <person name="Baker D."/>
            <person name="Gharbi K."/>
            <person name="Hall N."/>
            <person name="Watson M."/>
            <person name="Adriaenssens E.M."/>
            <person name="Foster-Nyarko E."/>
            <person name="Jarju S."/>
            <person name="Secka A."/>
            <person name="Antonio M."/>
            <person name="Oren A."/>
            <person name="Chaudhuri R.R."/>
            <person name="La Ragione R."/>
            <person name="Hildebrand F."/>
            <person name="Pallen M.J."/>
        </authorList>
    </citation>
    <scope>NUCLEOTIDE SEQUENCE</scope>
    <source>
        <strain evidence="11">21143</strain>
    </source>
</reference>
<feature type="active site" evidence="9">
    <location>
        <position position="145"/>
    </location>
</feature>